<dbReference type="InterPro" id="IPR050342">
    <property type="entry name" value="HMGB"/>
</dbReference>
<feature type="domain" description="HMG box" evidence="7">
    <location>
        <begin position="274"/>
        <end position="342"/>
    </location>
</feature>
<feature type="compositionally biased region" description="Low complexity" evidence="6">
    <location>
        <begin position="394"/>
        <end position="406"/>
    </location>
</feature>
<feature type="region of interest" description="Disordered" evidence="6">
    <location>
        <begin position="147"/>
        <end position="278"/>
    </location>
</feature>
<feature type="compositionally biased region" description="Polar residues" evidence="6">
    <location>
        <begin position="1"/>
        <end position="18"/>
    </location>
</feature>
<dbReference type="SMART" id="SM00398">
    <property type="entry name" value="HMG"/>
    <property type="match status" value="1"/>
</dbReference>
<evidence type="ECO:0000259" key="7">
    <source>
        <dbReference type="PROSITE" id="PS50118"/>
    </source>
</evidence>
<evidence type="ECO:0000256" key="2">
    <source>
        <dbReference type="ARBA" id="ARBA00023125"/>
    </source>
</evidence>
<dbReference type="GO" id="GO:0005634">
    <property type="term" value="C:nucleus"/>
    <property type="evidence" value="ECO:0007669"/>
    <property type="project" value="UniProtKB-SubCell"/>
</dbReference>
<reference evidence="8" key="2">
    <citation type="journal article" date="2022" name="Microbiol. Resour. Announc.">
        <title>Whole-Genome Sequence of Entomortierella parvispora E1425, a Mucoromycotan Fungus Associated with Burkholderiaceae-Related Endosymbiotic Bacteria.</title>
        <authorList>
            <person name="Herlambang A."/>
            <person name="Guo Y."/>
            <person name="Takashima Y."/>
            <person name="Narisawa K."/>
            <person name="Ohta H."/>
            <person name="Nishizawa T."/>
        </authorList>
    </citation>
    <scope>NUCLEOTIDE SEQUENCE</scope>
    <source>
        <strain evidence="8">E1425</strain>
    </source>
</reference>
<keyword evidence="3 4" id="KW-0539">Nucleus</keyword>
<dbReference type="AlphaFoldDB" id="A0A9P3H6X2"/>
<dbReference type="PROSITE" id="PS50118">
    <property type="entry name" value="HMG_BOX_2"/>
    <property type="match status" value="1"/>
</dbReference>
<dbReference type="Pfam" id="PF00505">
    <property type="entry name" value="HMG_box"/>
    <property type="match status" value="1"/>
</dbReference>
<name>A0A9P3H6X2_9FUNG</name>
<dbReference type="SUPFAM" id="SSF47095">
    <property type="entry name" value="HMG-box"/>
    <property type="match status" value="1"/>
</dbReference>
<feature type="region of interest" description="Disordered" evidence="6">
    <location>
        <begin position="345"/>
        <end position="408"/>
    </location>
</feature>
<comment type="subcellular location">
    <subcellularLocation>
        <location evidence="1">Nucleus</location>
    </subcellularLocation>
</comment>
<dbReference type="OrthoDB" id="1919336at2759"/>
<comment type="caution">
    <text evidence="8">The sequence shown here is derived from an EMBL/GenBank/DDBJ whole genome shotgun (WGS) entry which is preliminary data.</text>
</comment>
<dbReference type="GO" id="GO:0003677">
    <property type="term" value="F:DNA binding"/>
    <property type="evidence" value="ECO:0007669"/>
    <property type="project" value="UniProtKB-UniRule"/>
</dbReference>
<feature type="region of interest" description="Disordered" evidence="6">
    <location>
        <begin position="1"/>
        <end position="22"/>
    </location>
</feature>
<dbReference type="Gene3D" id="1.10.30.10">
    <property type="entry name" value="High mobility group box domain"/>
    <property type="match status" value="1"/>
</dbReference>
<evidence type="ECO:0000313" key="8">
    <source>
        <dbReference type="EMBL" id="GJJ71226.1"/>
    </source>
</evidence>
<sequence>MSALSSIVNGSSPTKTKQPSVSLSSLAIAPAPAPAPVSAPVSAPIALAAPVATIATATDPSQNGKTSTPIITTTTPTATTATAATAVDVDAKYKHKYKDLKKRIRDIEDDNDVLNIKLSRARKNIHRLRVERSFLFDRLDQTEHPVNNATALTSSSSSSVSSSDLDSDADQNGSRSSRSHHQHSRHGLDRSRSRHSRYSSSALGSSSHHHTTTSNSLAVPGSSLSHSRPRTPPSRASSVLDSNSHSASAVDAASLSPSSGKKAIKKRRKDPLAPKRPSNAFFIFSQQHRQQAREEKNEGNQSELTKFLGQQWKSMPSTEKQIYSDLAIQDRQRYLNEMSHYQHENGINSATPSLKKKPGRPGRPPKGTRLEAADIPTRSNSETPTVNGHSIVDNSHSNSSSSINNNKMGIHSLVNDDVESMSSHEEDYTLMSFEDEHEQDEDDDDDEDDEEDVVEVEDRHHPGHGSMMDIKRNSLGEADVEMTEFHPTLPTVSVNGVLVNN</sequence>
<feature type="DNA-binding region" description="HMG box" evidence="4">
    <location>
        <begin position="274"/>
        <end position="342"/>
    </location>
</feature>
<dbReference type="InterPro" id="IPR036910">
    <property type="entry name" value="HMG_box_dom_sf"/>
</dbReference>
<reference evidence="8" key="1">
    <citation type="submission" date="2021-11" db="EMBL/GenBank/DDBJ databases">
        <authorList>
            <person name="Herlambang A."/>
            <person name="Guo Y."/>
            <person name="Takashima Y."/>
            <person name="Nishizawa T."/>
        </authorList>
    </citation>
    <scope>NUCLEOTIDE SEQUENCE</scope>
    <source>
        <strain evidence="8">E1425</strain>
    </source>
</reference>
<keyword evidence="9" id="KW-1185">Reference proteome</keyword>
<accession>A0A9P3H6X2</accession>
<dbReference type="InterPro" id="IPR009071">
    <property type="entry name" value="HMG_box_dom"/>
</dbReference>
<dbReference type="Pfam" id="PF24245">
    <property type="entry name" value="INO80F"/>
    <property type="match status" value="1"/>
</dbReference>
<dbReference type="InterPro" id="IPR056513">
    <property type="entry name" value="INO80F"/>
</dbReference>
<feature type="compositionally biased region" description="Polar residues" evidence="6">
    <location>
        <begin position="377"/>
        <end position="388"/>
    </location>
</feature>
<protein>
    <submittedName>
        <fullName evidence="8">Non-histone protein 10</fullName>
    </submittedName>
</protein>
<dbReference type="PANTHER" id="PTHR48112">
    <property type="entry name" value="HIGH MOBILITY GROUP PROTEIN DSP1"/>
    <property type="match status" value="1"/>
</dbReference>
<feature type="region of interest" description="Disordered" evidence="6">
    <location>
        <begin position="435"/>
        <end position="475"/>
    </location>
</feature>
<feature type="compositionally biased region" description="Acidic residues" evidence="6">
    <location>
        <begin position="435"/>
        <end position="455"/>
    </location>
</feature>
<keyword evidence="5" id="KW-0175">Coiled coil</keyword>
<evidence type="ECO:0000256" key="3">
    <source>
        <dbReference type="ARBA" id="ARBA00023242"/>
    </source>
</evidence>
<feature type="compositionally biased region" description="Low complexity" evidence="6">
    <location>
        <begin position="198"/>
        <end position="226"/>
    </location>
</feature>
<evidence type="ECO:0000256" key="6">
    <source>
        <dbReference type="SAM" id="MobiDB-lite"/>
    </source>
</evidence>
<evidence type="ECO:0000256" key="1">
    <source>
        <dbReference type="ARBA" id="ARBA00004123"/>
    </source>
</evidence>
<feature type="compositionally biased region" description="Low complexity" evidence="6">
    <location>
        <begin position="147"/>
        <end position="164"/>
    </location>
</feature>
<gene>
    <name evidence="8" type="ORF">EMPS_03576</name>
</gene>
<dbReference type="CDD" id="cd22016">
    <property type="entry name" value="HMG-box_NHP10-like"/>
    <property type="match status" value="1"/>
</dbReference>
<proteinExistence type="predicted"/>
<dbReference type="Proteomes" id="UP000827284">
    <property type="component" value="Unassembled WGS sequence"/>
</dbReference>
<dbReference type="EMBL" id="BQFW01000005">
    <property type="protein sequence ID" value="GJJ71226.1"/>
    <property type="molecule type" value="Genomic_DNA"/>
</dbReference>
<keyword evidence="2 4" id="KW-0238">DNA-binding</keyword>
<feature type="coiled-coil region" evidence="5">
    <location>
        <begin position="90"/>
        <end position="131"/>
    </location>
</feature>
<evidence type="ECO:0000256" key="5">
    <source>
        <dbReference type="SAM" id="Coils"/>
    </source>
</evidence>
<organism evidence="8 9">
    <name type="scientific">Entomortierella parvispora</name>
    <dbReference type="NCBI Taxonomy" id="205924"/>
    <lineage>
        <taxon>Eukaryota</taxon>
        <taxon>Fungi</taxon>
        <taxon>Fungi incertae sedis</taxon>
        <taxon>Mucoromycota</taxon>
        <taxon>Mortierellomycotina</taxon>
        <taxon>Mortierellomycetes</taxon>
        <taxon>Mortierellales</taxon>
        <taxon>Mortierellaceae</taxon>
        <taxon>Entomortierella</taxon>
    </lineage>
</organism>
<evidence type="ECO:0000256" key="4">
    <source>
        <dbReference type="PROSITE-ProRule" id="PRU00267"/>
    </source>
</evidence>
<evidence type="ECO:0000313" key="9">
    <source>
        <dbReference type="Proteomes" id="UP000827284"/>
    </source>
</evidence>